<dbReference type="PANTHER" id="PTHR42934:SF1">
    <property type="entry name" value="GLYCOLATE OXIDASE SUBUNIT GLCD"/>
    <property type="match status" value="1"/>
</dbReference>
<dbReference type="eggNOG" id="COG0277">
    <property type="taxonomic scope" value="Bacteria"/>
</dbReference>
<comment type="similarity">
    <text evidence="2">Belongs to the FAD-binding oxidoreductase/transferase type 4 family.</text>
</comment>
<feature type="domain" description="FAD-binding PCMH-type" evidence="6">
    <location>
        <begin position="464"/>
        <end position="638"/>
    </location>
</feature>
<evidence type="ECO:0000313" key="7">
    <source>
        <dbReference type="EMBL" id="BAL98684.1"/>
    </source>
</evidence>
<dbReference type="GO" id="GO:0016491">
    <property type="term" value="F:oxidoreductase activity"/>
    <property type="evidence" value="ECO:0007669"/>
    <property type="project" value="UniProtKB-KW"/>
</dbReference>
<reference evidence="7 8" key="1">
    <citation type="submission" date="2012-02" db="EMBL/GenBank/DDBJ databases">
        <title>Complete genome sequence of Caldilinea aerophila DSM 14535 (= NBRC 102666).</title>
        <authorList>
            <person name="Oguchi A."/>
            <person name="Hosoyama A."/>
            <person name="Sekine M."/>
            <person name="Fukai R."/>
            <person name="Kato Y."/>
            <person name="Nakamura S."/>
            <person name="Hanada S."/>
            <person name="Yamazaki S."/>
            <person name="Fujita N."/>
        </authorList>
    </citation>
    <scope>NUCLEOTIDE SEQUENCE [LARGE SCALE GENOMIC DNA]</scope>
    <source>
        <strain evidence="8">DSM 14535 / JCM 11387 / NBRC 104270 / STL-6-O1</strain>
    </source>
</reference>
<dbReference type="InterPro" id="IPR016164">
    <property type="entry name" value="FAD-linked_Oxase-like_C"/>
</dbReference>
<dbReference type="InterPro" id="IPR016166">
    <property type="entry name" value="FAD-bd_PCMH"/>
</dbReference>
<dbReference type="Gene3D" id="3.30.465.10">
    <property type="match status" value="2"/>
</dbReference>
<dbReference type="PATRIC" id="fig|926550.5.peg.680"/>
<dbReference type="RefSeq" id="WP_014431925.1">
    <property type="nucleotide sequence ID" value="NC_017079.1"/>
</dbReference>
<dbReference type="InterPro" id="IPR016171">
    <property type="entry name" value="Vanillyl_alc_oxidase_C-sub2"/>
</dbReference>
<dbReference type="AlphaFoldDB" id="I0I097"/>
<evidence type="ECO:0000256" key="3">
    <source>
        <dbReference type="ARBA" id="ARBA00022630"/>
    </source>
</evidence>
<dbReference type="FunFam" id="1.10.45.10:FF:000001">
    <property type="entry name" value="D-lactate dehydrogenase mitochondrial"/>
    <property type="match status" value="1"/>
</dbReference>
<dbReference type="InterPro" id="IPR016169">
    <property type="entry name" value="FAD-bd_PCMH_sub2"/>
</dbReference>
<dbReference type="Pfam" id="PF01565">
    <property type="entry name" value="FAD_binding_4"/>
    <property type="match status" value="2"/>
</dbReference>
<keyword evidence="3" id="KW-0285">Flavoprotein</keyword>
<dbReference type="HOGENOM" id="CLU_015455_0_0_0"/>
<comment type="cofactor">
    <cofactor evidence="1">
        <name>FAD</name>
        <dbReference type="ChEBI" id="CHEBI:57692"/>
    </cofactor>
</comment>
<name>I0I097_CALAS</name>
<evidence type="ECO:0000256" key="4">
    <source>
        <dbReference type="ARBA" id="ARBA00022827"/>
    </source>
</evidence>
<feature type="domain" description="FAD-binding PCMH-type" evidence="6">
    <location>
        <begin position="32"/>
        <end position="210"/>
    </location>
</feature>
<dbReference type="InterPro" id="IPR004113">
    <property type="entry name" value="FAD-bd_oxidored_4_C"/>
</dbReference>
<dbReference type="GO" id="GO:0071949">
    <property type="term" value="F:FAD binding"/>
    <property type="evidence" value="ECO:0007669"/>
    <property type="project" value="InterPro"/>
</dbReference>
<dbReference type="Gene3D" id="3.30.70.2740">
    <property type="match status" value="1"/>
</dbReference>
<dbReference type="Gene3D" id="1.10.45.10">
    <property type="entry name" value="Vanillyl-alcohol Oxidase, Chain A, domain 4"/>
    <property type="match status" value="1"/>
</dbReference>
<protein>
    <submittedName>
        <fullName evidence="7">Glycolate oxidase subunit GlcD</fullName>
    </submittedName>
</protein>
<gene>
    <name evidence="7" type="primary">glcD</name>
    <name evidence="7" type="ordered locus">CLDAP_06450</name>
</gene>
<sequence>MSERTIDAPFSRHQLITDPAELVVYEIDAGFDRGRPDAVFYPESAAEVSSLVRWARARNLPLVARGAGTGLSGGAVAERGGVIVEFARMRRILELNPCGRNGVVQPGVVNLALDAAARELGLYYPPDPSSGRSSLIGGNIGENAGGPHCFKYGVTSNYITGLEAVLADGRILRTGGQAFDYPELDLTGLIVGSEGTLALVTEASIRLIRNPPAVKTMMVSFRSDEAAGAAVSAIIAAGLTPATLEMMDQKVMGMIEAYVQVGLPVEAQAALIVEVDGYPQSLDSQVEEIAQILVAHGGYDLRIARNEEERQRIWYGRKSAAGAFSRLAPAFYLVDVTVPRSRLAETLHEIGEVLARYNLETGHVFHAGDGNLHPCILCDPRNAEQMERVFAATHEIVAICIAKDGSITGEHGVGIEKRQHMPAMYTAAELAAMRDVKLAFDPDNLLNPGKILPDDLPEPTRRAGISVREASAAPSTAEEAAAILAGCTAEGRRVHIASTERVEKWPGAALLLSTHRLRGVQTFAPEDLYATVAAGTPLHELAGFLAAHGFQVPFAAPWPDATVGGLLATNLNAPLRMRYGGWRDNVLSVKVALPGGRILRTGRPVVKNVAGYDLTKLFIGSHGMLGLIAEITLKLTPLPRRRRTLSLSVETPLQGIELAQATALRWLMTAGVVVEQDDTGRWRVLFTVEGLPEDVDAECEELATALHEEGAGGIQEEESTATQRWCAHLAAANDGELLARIGVPPQHLALYWRMLPEEARHPGTWLIDVASGLLFVRWPRIDAATLHAYLQMAQQPALALRGYATVLSAPAEWMTGPERWDWRVDAHEIAHAIRLRWDPAEILA</sequence>
<evidence type="ECO:0000256" key="1">
    <source>
        <dbReference type="ARBA" id="ARBA00001974"/>
    </source>
</evidence>
<dbReference type="InterPro" id="IPR036318">
    <property type="entry name" value="FAD-bd_PCMH-like_sf"/>
</dbReference>
<dbReference type="PANTHER" id="PTHR42934">
    <property type="entry name" value="GLYCOLATE OXIDASE SUBUNIT GLCD"/>
    <property type="match status" value="1"/>
</dbReference>
<dbReference type="EMBL" id="AP012337">
    <property type="protein sequence ID" value="BAL98684.1"/>
    <property type="molecule type" value="Genomic_DNA"/>
</dbReference>
<evidence type="ECO:0000256" key="2">
    <source>
        <dbReference type="ARBA" id="ARBA00008000"/>
    </source>
</evidence>
<dbReference type="FunFam" id="3.30.70.2740:FF:000001">
    <property type="entry name" value="D-lactate dehydrogenase mitochondrial"/>
    <property type="match status" value="1"/>
</dbReference>
<keyword evidence="4" id="KW-0274">FAD</keyword>
<accession>I0I097</accession>
<dbReference type="Pfam" id="PF02913">
    <property type="entry name" value="FAD-oxidase_C"/>
    <property type="match status" value="1"/>
</dbReference>
<dbReference type="InterPro" id="IPR006094">
    <property type="entry name" value="Oxid_FAD_bind_N"/>
</dbReference>
<dbReference type="SUPFAM" id="SSF56176">
    <property type="entry name" value="FAD-binding/transporter-associated domain-like"/>
    <property type="match status" value="2"/>
</dbReference>
<dbReference type="PROSITE" id="PS51387">
    <property type="entry name" value="FAD_PCMH"/>
    <property type="match status" value="2"/>
</dbReference>
<dbReference type="SUPFAM" id="SSF55103">
    <property type="entry name" value="FAD-linked oxidases, C-terminal domain"/>
    <property type="match status" value="2"/>
</dbReference>
<organism evidence="7 8">
    <name type="scientific">Caldilinea aerophila (strain DSM 14535 / JCM 11387 / NBRC 104270 / STL-6-O1)</name>
    <dbReference type="NCBI Taxonomy" id="926550"/>
    <lineage>
        <taxon>Bacteria</taxon>
        <taxon>Bacillati</taxon>
        <taxon>Chloroflexota</taxon>
        <taxon>Caldilineae</taxon>
        <taxon>Caldilineales</taxon>
        <taxon>Caldilineaceae</taxon>
        <taxon>Caldilinea</taxon>
    </lineage>
</organism>
<dbReference type="Proteomes" id="UP000007880">
    <property type="component" value="Chromosome"/>
</dbReference>
<dbReference type="KEGG" id="cap:CLDAP_06450"/>
<proteinExistence type="inferred from homology"/>
<keyword evidence="8" id="KW-1185">Reference proteome</keyword>
<dbReference type="STRING" id="926550.CLDAP_06450"/>
<dbReference type="InterPro" id="IPR051914">
    <property type="entry name" value="FAD-linked_OxidoTrans_Type4"/>
</dbReference>
<keyword evidence="5" id="KW-0560">Oxidoreductase</keyword>
<evidence type="ECO:0000259" key="6">
    <source>
        <dbReference type="PROSITE" id="PS51387"/>
    </source>
</evidence>
<evidence type="ECO:0000256" key="5">
    <source>
        <dbReference type="ARBA" id="ARBA00023002"/>
    </source>
</evidence>
<evidence type="ECO:0000313" key="8">
    <source>
        <dbReference type="Proteomes" id="UP000007880"/>
    </source>
</evidence>